<evidence type="ECO:0000256" key="6">
    <source>
        <dbReference type="SAM" id="MobiDB-lite"/>
    </source>
</evidence>
<dbReference type="AlphaFoldDB" id="A0A6G1GAU6"/>
<evidence type="ECO:0000256" key="1">
    <source>
        <dbReference type="ARBA" id="ARBA00004123"/>
    </source>
</evidence>
<dbReference type="Proteomes" id="UP000504638">
    <property type="component" value="Unplaced"/>
</dbReference>
<dbReference type="PANTHER" id="PTHR19304">
    <property type="entry name" value="CYCLIC-AMP RESPONSE ELEMENT BINDING PROTEIN"/>
    <property type="match status" value="1"/>
</dbReference>
<dbReference type="OrthoDB" id="295274at2759"/>
<dbReference type="InterPro" id="IPR004827">
    <property type="entry name" value="bZIP"/>
</dbReference>
<feature type="region of interest" description="Disordered" evidence="6">
    <location>
        <begin position="1"/>
        <end position="35"/>
    </location>
</feature>
<dbReference type="CDD" id="cd14687">
    <property type="entry name" value="bZIP_ATF2"/>
    <property type="match status" value="1"/>
</dbReference>
<evidence type="ECO:0000256" key="5">
    <source>
        <dbReference type="ARBA" id="ARBA00023242"/>
    </source>
</evidence>
<dbReference type="PRINTS" id="PR00043">
    <property type="entry name" value="LEUZIPPRJUN"/>
</dbReference>
<feature type="non-terminal residue" evidence="8">
    <location>
        <position position="1"/>
    </location>
</feature>
<dbReference type="GO" id="GO:0003677">
    <property type="term" value="F:DNA binding"/>
    <property type="evidence" value="ECO:0007669"/>
    <property type="project" value="UniProtKB-KW"/>
</dbReference>
<reference evidence="10" key="3">
    <citation type="submission" date="2025-04" db="UniProtKB">
        <authorList>
            <consortium name="RefSeq"/>
        </authorList>
    </citation>
    <scope>IDENTIFICATION</scope>
    <source>
        <strain evidence="10">CBS 781.70</strain>
    </source>
</reference>
<keyword evidence="3" id="KW-0238">DNA-binding</keyword>
<dbReference type="InterPro" id="IPR051027">
    <property type="entry name" value="bZIP_transcription_factors"/>
</dbReference>
<evidence type="ECO:0000313" key="10">
    <source>
        <dbReference type="RefSeq" id="XP_033536839.1"/>
    </source>
</evidence>
<evidence type="ECO:0000313" key="8">
    <source>
        <dbReference type="EMBL" id="KAF1815208.1"/>
    </source>
</evidence>
<evidence type="ECO:0000259" key="7">
    <source>
        <dbReference type="PROSITE" id="PS50217"/>
    </source>
</evidence>
<feature type="compositionally biased region" description="Polar residues" evidence="6">
    <location>
        <begin position="1"/>
        <end position="18"/>
    </location>
</feature>
<dbReference type="GO" id="GO:0005634">
    <property type="term" value="C:nucleus"/>
    <property type="evidence" value="ECO:0007669"/>
    <property type="project" value="UniProtKB-SubCell"/>
</dbReference>
<dbReference type="RefSeq" id="XP_033536839.1">
    <property type="nucleotide sequence ID" value="XM_033675421.1"/>
</dbReference>
<accession>A0A6G1GAU6</accession>
<dbReference type="SUPFAM" id="SSF57959">
    <property type="entry name" value="Leucine zipper domain"/>
    <property type="match status" value="1"/>
</dbReference>
<dbReference type="EMBL" id="ML975152">
    <property type="protein sequence ID" value="KAF1815208.1"/>
    <property type="molecule type" value="Genomic_DNA"/>
</dbReference>
<keyword evidence="4" id="KW-0804">Transcription</keyword>
<dbReference type="InterPro" id="IPR002112">
    <property type="entry name" value="Leuzip_Jun"/>
</dbReference>
<feature type="domain" description="BZIP" evidence="7">
    <location>
        <begin position="30"/>
        <end position="93"/>
    </location>
</feature>
<keyword evidence="2" id="KW-0805">Transcription regulation</keyword>
<protein>
    <recommendedName>
        <fullName evidence="7">BZIP domain-containing protein</fullName>
    </recommendedName>
</protein>
<name>A0A6G1GAU6_9PEZI</name>
<organism evidence="8">
    <name type="scientific">Eremomyces bilateralis CBS 781.70</name>
    <dbReference type="NCBI Taxonomy" id="1392243"/>
    <lineage>
        <taxon>Eukaryota</taxon>
        <taxon>Fungi</taxon>
        <taxon>Dikarya</taxon>
        <taxon>Ascomycota</taxon>
        <taxon>Pezizomycotina</taxon>
        <taxon>Dothideomycetes</taxon>
        <taxon>Dothideomycetes incertae sedis</taxon>
        <taxon>Eremomycetales</taxon>
        <taxon>Eremomycetaceae</taxon>
        <taxon>Eremomyces</taxon>
    </lineage>
</organism>
<dbReference type="Gene3D" id="1.20.5.170">
    <property type="match status" value="1"/>
</dbReference>
<comment type="subcellular location">
    <subcellularLocation>
        <location evidence="1">Nucleus</location>
    </subcellularLocation>
</comment>
<reference evidence="8 10" key="1">
    <citation type="submission" date="2020-01" db="EMBL/GenBank/DDBJ databases">
        <authorList>
            <consortium name="DOE Joint Genome Institute"/>
            <person name="Haridas S."/>
            <person name="Albert R."/>
            <person name="Binder M."/>
            <person name="Bloem J."/>
            <person name="Labutti K."/>
            <person name="Salamov A."/>
            <person name="Andreopoulos B."/>
            <person name="Baker S.E."/>
            <person name="Barry K."/>
            <person name="Bills G."/>
            <person name="Bluhm B.H."/>
            <person name="Cannon C."/>
            <person name="Castanera R."/>
            <person name="Culley D.E."/>
            <person name="Daum C."/>
            <person name="Ezra D."/>
            <person name="Gonzalez J.B."/>
            <person name="Henrissat B."/>
            <person name="Kuo A."/>
            <person name="Liang C."/>
            <person name="Lipzen A."/>
            <person name="Lutzoni F."/>
            <person name="Magnuson J."/>
            <person name="Mondo S."/>
            <person name="Nolan M."/>
            <person name="Ohm R."/>
            <person name="Pangilinan J."/>
            <person name="Park H.-J."/>
            <person name="Ramirez L."/>
            <person name="Alfaro M."/>
            <person name="Sun H."/>
            <person name="Tritt A."/>
            <person name="Yoshinaga Y."/>
            <person name="Zwiers L.-H."/>
            <person name="Turgeon B.G."/>
            <person name="Goodwin S.B."/>
            <person name="Spatafora J.W."/>
            <person name="Crous P.W."/>
            <person name="Grigoriev I.V."/>
        </authorList>
    </citation>
    <scope>NUCLEOTIDE SEQUENCE</scope>
    <source>
        <strain evidence="8 10">CBS 781.70</strain>
    </source>
</reference>
<dbReference type="PROSITE" id="PS50217">
    <property type="entry name" value="BZIP"/>
    <property type="match status" value="1"/>
</dbReference>
<dbReference type="Pfam" id="PF00170">
    <property type="entry name" value="bZIP_1"/>
    <property type="match status" value="1"/>
</dbReference>
<keyword evidence="9" id="KW-1185">Reference proteome</keyword>
<feature type="non-terminal residue" evidence="8">
    <location>
        <position position="119"/>
    </location>
</feature>
<proteinExistence type="predicted"/>
<dbReference type="GeneID" id="54415991"/>
<keyword evidence="5" id="KW-0539">Nucleus</keyword>
<evidence type="ECO:0000313" key="9">
    <source>
        <dbReference type="Proteomes" id="UP000504638"/>
    </source>
</evidence>
<evidence type="ECO:0000256" key="3">
    <source>
        <dbReference type="ARBA" id="ARBA00023125"/>
    </source>
</evidence>
<reference evidence="10" key="2">
    <citation type="submission" date="2020-04" db="EMBL/GenBank/DDBJ databases">
        <authorList>
            <consortium name="NCBI Genome Project"/>
        </authorList>
    </citation>
    <scope>NUCLEOTIDE SEQUENCE</scope>
    <source>
        <strain evidence="10">CBS 781.70</strain>
    </source>
</reference>
<dbReference type="GO" id="GO:0003700">
    <property type="term" value="F:DNA-binding transcription factor activity"/>
    <property type="evidence" value="ECO:0007669"/>
    <property type="project" value="InterPro"/>
</dbReference>
<dbReference type="InterPro" id="IPR046347">
    <property type="entry name" value="bZIP_sf"/>
</dbReference>
<sequence length="119" mass="13551">SYQTTDTLPIGISQSPDGNSEARLGSQTPVSKRDHHLARNRLAASKCRQRKKDWVARLEQQYRDLSAQKVALSETVMLLRAERLQLKQQCLEHQECACEEIRTYLKKMLDKQLSVAGLG</sequence>
<evidence type="ECO:0000256" key="4">
    <source>
        <dbReference type="ARBA" id="ARBA00023163"/>
    </source>
</evidence>
<evidence type="ECO:0000256" key="2">
    <source>
        <dbReference type="ARBA" id="ARBA00023015"/>
    </source>
</evidence>
<dbReference type="SMART" id="SM00338">
    <property type="entry name" value="BRLZ"/>
    <property type="match status" value="1"/>
</dbReference>
<gene>
    <name evidence="8 10" type="ORF">P152DRAFT_366082</name>
</gene>